<feature type="compositionally biased region" description="Acidic residues" evidence="8">
    <location>
        <begin position="119"/>
        <end position="128"/>
    </location>
</feature>
<dbReference type="OrthoDB" id="10250660at2759"/>
<dbReference type="Gene3D" id="2.40.50.1070">
    <property type="match status" value="1"/>
</dbReference>
<dbReference type="Pfam" id="PF05958">
    <property type="entry name" value="tRNA_U5-meth_tr"/>
    <property type="match status" value="1"/>
</dbReference>
<dbReference type="EMBL" id="CAJFCJ010000006">
    <property type="protein sequence ID" value="CAD5116627.1"/>
    <property type="molecule type" value="Genomic_DNA"/>
</dbReference>
<proteinExistence type="inferred from homology"/>
<dbReference type="InterPro" id="IPR030391">
    <property type="entry name" value="MeTrfase_TrmA_CS"/>
</dbReference>
<dbReference type="InterPro" id="IPR010280">
    <property type="entry name" value="U5_MeTrfase_fam"/>
</dbReference>
<dbReference type="Gene3D" id="3.40.50.150">
    <property type="entry name" value="Vaccinia Virus protein VP39"/>
    <property type="match status" value="1"/>
</dbReference>
<evidence type="ECO:0000256" key="4">
    <source>
        <dbReference type="ARBA" id="ARBA00033763"/>
    </source>
</evidence>
<dbReference type="InterPro" id="IPR012677">
    <property type="entry name" value="Nucleotide-bd_a/b_plait_sf"/>
</dbReference>
<dbReference type="InterPro" id="IPR029063">
    <property type="entry name" value="SAM-dependent_MTases_sf"/>
</dbReference>
<comment type="caution">
    <text evidence="10">The sequence shown here is derived from an EMBL/GenBank/DDBJ whole genome shotgun (WGS) entry which is preliminary data.</text>
</comment>
<dbReference type="PROSITE" id="PS50102">
    <property type="entry name" value="RRM"/>
    <property type="match status" value="1"/>
</dbReference>
<dbReference type="GO" id="GO:0030697">
    <property type="term" value="F:tRNA (uracil(54)-C5)-methyltransferase activity, S-adenosyl methionine-dependent"/>
    <property type="evidence" value="ECO:0007669"/>
    <property type="project" value="UniProtKB-EC"/>
</dbReference>
<feature type="binding site" evidence="7">
    <location>
        <position position="406"/>
    </location>
    <ligand>
        <name>S-adenosyl-L-methionine</name>
        <dbReference type="ChEBI" id="CHEBI:59789"/>
    </ligand>
</feature>
<protein>
    <recommendedName>
        <fullName evidence="4">tRNA (uracil(54)-C(5))-methyltransferase</fullName>
        <ecNumber evidence="4">2.1.1.35</ecNumber>
    </recommendedName>
</protein>
<dbReference type="PROSITE" id="PS51687">
    <property type="entry name" value="SAM_MT_RNA_M5U"/>
    <property type="match status" value="1"/>
</dbReference>
<evidence type="ECO:0000256" key="5">
    <source>
        <dbReference type="ARBA" id="ARBA00047278"/>
    </source>
</evidence>
<dbReference type="GO" id="GO:0032259">
    <property type="term" value="P:methylation"/>
    <property type="evidence" value="ECO:0007669"/>
    <property type="project" value="UniProtKB-KW"/>
</dbReference>
<name>A0A7I8VK26_9ANNE</name>
<evidence type="ECO:0000256" key="3">
    <source>
        <dbReference type="ARBA" id="ARBA00022691"/>
    </source>
</evidence>
<keyword evidence="1 7" id="KW-0489">Methyltransferase</keyword>
<feature type="domain" description="RRM" evidence="9">
    <location>
        <begin position="31"/>
        <end position="103"/>
    </location>
</feature>
<dbReference type="PANTHER" id="PTHR45904:SF2">
    <property type="entry name" value="TRNA (URACIL-5-)-METHYLTRANSFERASE HOMOLOG A"/>
    <property type="match status" value="1"/>
</dbReference>
<comment type="similarity">
    <text evidence="7">Belongs to the class I-like SAM-binding methyltransferase superfamily. RNA M5U methyltransferase family.</text>
</comment>
<reference evidence="10 11" key="1">
    <citation type="submission" date="2020-08" db="EMBL/GenBank/DDBJ databases">
        <authorList>
            <person name="Hejnol A."/>
        </authorList>
    </citation>
    <scope>NUCLEOTIDE SEQUENCE [LARGE SCALE GENOMIC DNA]</scope>
</reference>
<dbReference type="PROSITE" id="PS01231">
    <property type="entry name" value="TRMA_2"/>
    <property type="match status" value="1"/>
</dbReference>
<dbReference type="SUPFAM" id="SSF53335">
    <property type="entry name" value="S-adenosyl-L-methionine-dependent methyltransferases"/>
    <property type="match status" value="1"/>
</dbReference>
<dbReference type="GO" id="GO:0003723">
    <property type="term" value="F:RNA binding"/>
    <property type="evidence" value="ECO:0007669"/>
    <property type="project" value="UniProtKB-UniRule"/>
</dbReference>
<comment type="catalytic activity">
    <reaction evidence="5">
        <text>uridine(54) in tRNA + S-adenosyl-L-methionine = 5-methyluridine(54) in tRNA + S-adenosyl-L-homocysteine + H(+)</text>
        <dbReference type="Rhea" id="RHEA:42712"/>
        <dbReference type="Rhea" id="RHEA-COMP:10167"/>
        <dbReference type="Rhea" id="RHEA-COMP:10193"/>
        <dbReference type="ChEBI" id="CHEBI:15378"/>
        <dbReference type="ChEBI" id="CHEBI:57856"/>
        <dbReference type="ChEBI" id="CHEBI:59789"/>
        <dbReference type="ChEBI" id="CHEBI:65315"/>
        <dbReference type="ChEBI" id="CHEBI:74447"/>
        <dbReference type="EC" id="2.1.1.35"/>
    </reaction>
    <physiologicalReaction direction="left-to-right" evidence="5">
        <dbReference type="Rhea" id="RHEA:42713"/>
    </physiologicalReaction>
</comment>
<gene>
    <name evidence="10" type="ORF">DGYR_LOCUS5232</name>
</gene>
<comment type="caution">
    <text evidence="7">Lacks conserved residue(s) required for the propagation of feature annotation.</text>
</comment>
<keyword evidence="2 7" id="KW-0808">Transferase</keyword>
<evidence type="ECO:0000256" key="8">
    <source>
        <dbReference type="SAM" id="MobiDB-lite"/>
    </source>
</evidence>
<feature type="region of interest" description="Disordered" evidence="8">
    <location>
        <begin position="100"/>
        <end position="129"/>
    </location>
</feature>
<dbReference type="AlphaFoldDB" id="A0A7I8VK26"/>
<keyword evidence="3 7" id="KW-0949">S-adenosyl-L-methionine</keyword>
<feature type="active site" description="Nucleophile" evidence="7">
    <location>
        <position position="485"/>
    </location>
</feature>
<evidence type="ECO:0000313" key="10">
    <source>
        <dbReference type="EMBL" id="CAD5116627.1"/>
    </source>
</evidence>
<evidence type="ECO:0000256" key="2">
    <source>
        <dbReference type="ARBA" id="ARBA00022679"/>
    </source>
</evidence>
<dbReference type="GO" id="GO:0006396">
    <property type="term" value="P:RNA processing"/>
    <property type="evidence" value="ECO:0007669"/>
    <property type="project" value="InterPro"/>
</dbReference>
<keyword evidence="11" id="KW-1185">Reference proteome</keyword>
<dbReference type="InterPro" id="IPR045850">
    <property type="entry name" value="TRM2_met"/>
</dbReference>
<dbReference type="CDD" id="cd02440">
    <property type="entry name" value="AdoMet_MTases"/>
    <property type="match status" value="1"/>
</dbReference>
<dbReference type="Proteomes" id="UP000549394">
    <property type="component" value="Unassembled WGS sequence"/>
</dbReference>
<evidence type="ECO:0000256" key="1">
    <source>
        <dbReference type="ARBA" id="ARBA00022603"/>
    </source>
</evidence>
<evidence type="ECO:0000256" key="7">
    <source>
        <dbReference type="PROSITE-ProRule" id="PRU01024"/>
    </source>
</evidence>
<dbReference type="InterPro" id="IPR035979">
    <property type="entry name" value="RBD_domain_sf"/>
</dbReference>
<evidence type="ECO:0000259" key="9">
    <source>
        <dbReference type="PROSITE" id="PS50102"/>
    </source>
</evidence>
<feature type="binding site" evidence="7">
    <location>
        <position position="457"/>
    </location>
    <ligand>
        <name>S-adenosyl-L-methionine</name>
        <dbReference type="ChEBI" id="CHEBI:59789"/>
    </ligand>
</feature>
<dbReference type="EC" id="2.1.1.35" evidence="4"/>
<dbReference type="SUPFAM" id="SSF54928">
    <property type="entry name" value="RNA-binding domain, RBD"/>
    <property type="match status" value="1"/>
</dbReference>
<keyword evidence="6" id="KW-0694">RNA-binding</keyword>
<evidence type="ECO:0000256" key="6">
    <source>
        <dbReference type="PROSITE-ProRule" id="PRU00176"/>
    </source>
</evidence>
<evidence type="ECO:0000313" key="11">
    <source>
        <dbReference type="Proteomes" id="UP000549394"/>
    </source>
</evidence>
<organism evidence="10 11">
    <name type="scientific">Dimorphilus gyrociliatus</name>
    <dbReference type="NCBI Taxonomy" id="2664684"/>
    <lineage>
        <taxon>Eukaryota</taxon>
        <taxon>Metazoa</taxon>
        <taxon>Spiralia</taxon>
        <taxon>Lophotrochozoa</taxon>
        <taxon>Annelida</taxon>
        <taxon>Polychaeta</taxon>
        <taxon>Polychaeta incertae sedis</taxon>
        <taxon>Dinophilidae</taxon>
        <taxon>Dimorphilus</taxon>
    </lineage>
</organism>
<dbReference type="Gene3D" id="3.30.70.330">
    <property type="match status" value="1"/>
</dbReference>
<feature type="compositionally biased region" description="Basic and acidic residues" evidence="8">
    <location>
        <begin position="107"/>
        <end position="118"/>
    </location>
</feature>
<feature type="binding site" evidence="7">
    <location>
        <position position="356"/>
    </location>
    <ligand>
        <name>S-adenosyl-L-methionine</name>
        <dbReference type="ChEBI" id="CHEBI:59789"/>
    </ligand>
</feature>
<accession>A0A7I8VK26</accession>
<dbReference type="SMART" id="SM00360">
    <property type="entry name" value="RRM"/>
    <property type="match status" value="1"/>
</dbReference>
<dbReference type="PANTHER" id="PTHR45904">
    <property type="entry name" value="TRNA (URACIL-5-)-METHYLTRANSFERASE"/>
    <property type="match status" value="1"/>
</dbReference>
<dbReference type="InterPro" id="IPR000504">
    <property type="entry name" value="RRM_dom"/>
</dbReference>
<sequence>MDQTEEPVKVVEPAEEVKLINSRSNYTSEIYKIKVKNLPKYFGFNELKKRLKKMGIATKKIKPHKDGIVYINLSNEEERQKAIEKINAVTWKGKTLKATEANPKTDPWLDSHKEREGDDNNEEEDNLTPEERVAKAVTPFYSTSYKEQLETKQEAVGKFLKKLSSKSDCRFDIGNVLKPIEPSPITEGYRNKNEFTIGPDKSIGFRHGRYKHGNVTVGPPTLCKNIHELTIKAVETMENYLKNVSTLDAFNQLSNKGNWKLLTIRIVQSNEQMAVLTMHPQNLSDEIFEKEKEKIRAFLDEHAAAANIVCAYLQVTSAETMANSMEGNCHHVFGSEVLHEELLSSKFVISPGAFFQVNTKAAEVLYNKIYEQSNCNSESVVLDVCCGSATIGISLARKVKKVIGIELVEESVKNAKTNLELNNITNVDVHCGYAEHVLLDLLKDDNLVQNDLIAVVDPPRAGLHNNVIKAIRRTENIKTVVYVSCNYELACDDFINFMRLRTNKFIGEPFKLESVTAVDLFPHTKHLELVLLFRR</sequence>